<dbReference type="CDD" id="cd00146">
    <property type="entry name" value="PKD"/>
    <property type="match status" value="4"/>
</dbReference>
<dbReference type="InterPro" id="IPR008969">
    <property type="entry name" value="CarboxyPept-like_regulatory"/>
</dbReference>
<dbReference type="PROSITE" id="PS00018">
    <property type="entry name" value="EF_HAND_1"/>
    <property type="match status" value="1"/>
</dbReference>
<dbReference type="InterPro" id="IPR035986">
    <property type="entry name" value="PKD_dom_sf"/>
</dbReference>
<dbReference type="GO" id="GO:0004553">
    <property type="term" value="F:hydrolase activity, hydrolyzing O-glycosyl compounds"/>
    <property type="evidence" value="ECO:0007669"/>
    <property type="project" value="InterPro"/>
</dbReference>
<dbReference type="GO" id="GO:0000272">
    <property type="term" value="P:polysaccharide catabolic process"/>
    <property type="evidence" value="ECO:0007669"/>
    <property type="project" value="InterPro"/>
</dbReference>
<feature type="domain" description="PKD" evidence="2">
    <location>
        <begin position="383"/>
        <end position="447"/>
    </location>
</feature>
<dbReference type="SUPFAM" id="SSF49299">
    <property type="entry name" value="PKD domain"/>
    <property type="match status" value="4"/>
</dbReference>
<dbReference type="InterPro" id="IPR036439">
    <property type="entry name" value="Dockerin_dom_sf"/>
</dbReference>
<name>A0A0S7XJ55_UNCSA</name>
<evidence type="ECO:0008006" key="6">
    <source>
        <dbReference type="Google" id="ProtNLM"/>
    </source>
</evidence>
<dbReference type="InterPro" id="IPR022409">
    <property type="entry name" value="PKD/Chitinase_dom"/>
</dbReference>
<dbReference type="SUPFAM" id="SSF49464">
    <property type="entry name" value="Carboxypeptidase regulatory domain-like"/>
    <property type="match status" value="1"/>
</dbReference>
<dbReference type="CDD" id="cd14256">
    <property type="entry name" value="Dockerin_I"/>
    <property type="match status" value="1"/>
</dbReference>
<dbReference type="AlphaFoldDB" id="A0A0S7XJ55"/>
<evidence type="ECO:0000259" key="2">
    <source>
        <dbReference type="PROSITE" id="PS50093"/>
    </source>
</evidence>
<dbReference type="PANTHER" id="PTHR46580">
    <property type="entry name" value="SENSOR KINASE-RELATED"/>
    <property type="match status" value="1"/>
</dbReference>
<dbReference type="InterPro" id="IPR028994">
    <property type="entry name" value="Integrin_alpha_N"/>
</dbReference>
<dbReference type="Gene3D" id="2.60.40.10">
    <property type="entry name" value="Immunoglobulins"/>
    <property type="match status" value="5"/>
</dbReference>
<dbReference type="SUPFAM" id="SSF69318">
    <property type="entry name" value="Integrin alpha N-terminal domain"/>
    <property type="match status" value="2"/>
</dbReference>
<evidence type="ECO:0000256" key="1">
    <source>
        <dbReference type="ARBA" id="ARBA00022729"/>
    </source>
</evidence>
<reference evidence="4 5" key="1">
    <citation type="journal article" date="2015" name="Microbiome">
        <title>Genomic resolution of linkages in carbon, nitrogen, and sulfur cycling among widespread estuary sediment bacteria.</title>
        <authorList>
            <person name="Baker B.J."/>
            <person name="Lazar C.S."/>
            <person name="Teske A.P."/>
            <person name="Dick G.J."/>
        </authorList>
    </citation>
    <scope>NUCLEOTIDE SEQUENCE [LARGE SCALE GENOMIC DNA]</scope>
    <source>
        <strain evidence="4">DG_54_3</strain>
    </source>
</reference>
<dbReference type="InterPro" id="IPR013517">
    <property type="entry name" value="FG-GAP"/>
</dbReference>
<organism evidence="4 5">
    <name type="scientific">candidate division WOR-1 bacterium DG_54_3</name>
    <dbReference type="NCBI Taxonomy" id="1703775"/>
    <lineage>
        <taxon>Bacteria</taxon>
        <taxon>Bacillati</taxon>
        <taxon>Saganbacteria</taxon>
    </lineage>
</organism>
<evidence type="ECO:0000259" key="3">
    <source>
        <dbReference type="PROSITE" id="PS51766"/>
    </source>
</evidence>
<dbReference type="SUPFAM" id="SSF63446">
    <property type="entry name" value="Type I dockerin domain"/>
    <property type="match status" value="1"/>
</dbReference>
<keyword evidence="1" id="KW-0732">Signal</keyword>
<feature type="domain" description="Dockerin" evidence="3">
    <location>
        <begin position="1178"/>
        <end position="1243"/>
    </location>
</feature>
<dbReference type="InterPro" id="IPR018247">
    <property type="entry name" value="EF_Hand_1_Ca_BS"/>
</dbReference>
<dbReference type="Pfam" id="PF00404">
    <property type="entry name" value="Dockerin_1"/>
    <property type="match status" value="1"/>
</dbReference>
<dbReference type="InterPro" id="IPR013783">
    <property type="entry name" value="Ig-like_fold"/>
</dbReference>
<dbReference type="Pfam" id="PF13620">
    <property type="entry name" value="CarboxypepD_reg"/>
    <property type="match status" value="1"/>
</dbReference>
<evidence type="ECO:0000313" key="5">
    <source>
        <dbReference type="Proteomes" id="UP000051861"/>
    </source>
</evidence>
<dbReference type="InterPro" id="IPR002105">
    <property type="entry name" value="Dockerin_1_rpt"/>
</dbReference>
<sequence length="1245" mass="136983">PPPSDTVLIPNFYGDPTTVALASTVQFTDLSAGNPTSWFWDFGDDSTSTDQHPSHTYSDTGYFDVKLVVSNATQTDSIIKYDYIHVLPLIVDFSGEPESGTIPLEVQFTDLSQGNPTSWFWDFGDEDTDTLQDPTHTYTDTGHYDVKLVISNEAATDSIVKYNYIYANSSWAQCPEDTVDLGICDTLYVQPWPHTDTCFIDGTDSICINEPGEQFPCFWYVHLLVTHDSNTFWYPSGNKWVQDSITGFVIPLTWIHSNPSAYCSLSAYWNTDAYTGLEVNRSVFRDHGGMQNRMLDLQWEGGSIVDVSTSPPYLRMMAFPGLEQRWWEGNRTLLATLTFKLEDTMTVHFDSTFWPPAGYFEFARYDAATYVPRLYLPQLDTVLIPNFSGDPTTGVVPCTVQFTDLSTGNPTSWFWDFGDDSTSTGQHSTHTYSDTGYFDVKLVVSNATQTDSIIKYDYIHVLPLVADFSAEPESGLVPLEVQFTDLSEGNPTSWFWDFGDDSTSTDQHPTHTYSDTGHYDVKLVVSNEAGTDSITKYNYIFASCPGVIAGFVKDNSDQPIHPAEVEICELSETTETDISGYYEFTNLLPASYTLSVRAWGYATVETTNVTVVCEETTWVDFSLTPQYFAVFDYEVLDNFNWGVATGDFNQDNNVDIIALSYDFWAGITRLWGNGDGTFTPQPPILIDGAVGVRGYFNSDDFLDFAVGCYDSLAIFLNDGSGDFLPPKLFYLQGNNSPLSIAKGYLNSDVHLDLVANSLDYGHVSLFEGDGNGDFAFVKELTEYGVNSVDVGDFDKDGNADLVLGTNDSLVVLLGDGDWNFTRSYGTYFGDIWSVTTMNSLADFNHDGNLDVIFTLPVGGGGTSRIAILLGDGEGGFSSVTILYIPGTYTTAVAAGDFNGDNNLDFAAGCSPVVKVYFGDGTGEFPDTVVTDIGKIPLSIAIGDFNKDGNADIVTGNHEPWVSVLLNTNPPKETIEDEFVLTGYTSVNLDVTDPDGLTANILANAIAGADYHQIDCDIDDNLDDRVYNFNAVPGLYEVGVNLRPGADPGSDWALGIRIDGSDVVIPYVSKDSQPTPNDPVFFTITTSFPTLCEPADTACLCQDTLTLFWKFWNQMEGIPSQYHLQLDDTSDFSSPIVDDSAVADTFLALNSPLEGKEYYWRVRANGGVWSVFSATYSFFPYLVGDINGDCIINSADVVYLINYLFKSGPAPVCELAEDVNCDGIINSADIVYLINYLFKGGPPPCG</sequence>
<dbReference type="PROSITE" id="PS51766">
    <property type="entry name" value="DOCKERIN"/>
    <property type="match status" value="1"/>
</dbReference>
<dbReference type="Gene3D" id="2.60.40.1120">
    <property type="entry name" value="Carboxypeptidase-like, regulatory domain"/>
    <property type="match status" value="1"/>
</dbReference>
<proteinExistence type="predicted"/>
<dbReference type="FunFam" id="2.60.40.10:FF:000270">
    <property type="entry name" value="Cell surface protein"/>
    <property type="match status" value="4"/>
</dbReference>
<dbReference type="Proteomes" id="UP000051861">
    <property type="component" value="Unassembled WGS sequence"/>
</dbReference>
<feature type="domain" description="PKD" evidence="2">
    <location>
        <begin position="8"/>
        <end position="72"/>
    </location>
</feature>
<dbReference type="Pfam" id="PF18911">
    <property type="entry name" value="PKD_4"/>
    <property type="match status" value="4"/>
</dbReference>
<feature type="domain" description="PKD" evidence="2">
    <location>
        <begin position="89"/>
        <end position="155"/>
    </location>
</feature>
<dbReference type="Gene3D" id="2.130.10.130">
    <property type="entry name" value="Integrin alpha, N-terminal"/>
    <property type="match status" value="2"/>
</dbReference>
<protein>
    <recommendedName>
        <fullName evidence="6">PKD domain-containing protein</fullName>
    </recommendedName>
</protein>
<dbReference type="EMBL" id="LIZX01000266">
    <property type="protein sequence ID" value="KPJ62514.1"/>
    <property type="molecule type" value="Genomic_DNA"/>
</dbReference>
<dbReference type="Pfam" id="PF13517">
    <property type="entry name" value="FG-GAP_3"/>
    <property type="match status" value="2"/>
</dbReference>
<dbReference type="PATRIC" id="fig|1703775.3.peg.3189"/>
<dbReference type="SMART" id="SM00089">
    <property type="entry name" value="PKD"/>
    <property type="match status" value="4"/>
</dbReference>
<comment type="caution">
    <text evidence="4">The sequence shown here is derived from an EMBL/GenBank/DDBJ whole genome shotgun (WGS) entry which is preliminary data.</text>
</comment>
<evidence type="ECO:0000313" key="4">
    <source>
        <dbReference type="EMBL" id="KPJ62514.1"/>
    </source>
</evidence>
<accession>A0A0S7XJ55</accession>
<gene>
    <name evidence="4" type="ORF">AMJ44_15510</name>
</gene>
<dbReference type="InterPro" id="IPR000601">
    <property type="entry name" value="PKD_dom"/>
</dbReference>
<dbReference type="PROSITE" id="PS50093">
    <property type="entry name" value="PKD"/>
    <property type="match status" value="4"/>
</dbReference>
<dbReference type="InterPro" id="IPR016134">
    <property type="entry name" value="Dockerin_dom"/>
</dbReference>
<feature type="non-terminal residue" evidence="4">
    <location>
        <position position="1"/>
    </location>
</feature>
<dbReference type="Gene3D" id="1.10.1330.10">
    <property type="entry name" value="Dockerin domain"/>
    <property type="match status" value="1"/>
</dbReference>
<feature type="domain" description="PKD" evidence="2">
    <location>
        <begin position="464"/>
        <end position="540"/>
    </location>
</feature>